<keyword evidence="6" id="KW-0560">Oxidoreductase</keyword>
<gene>
    <name evidence="13" type="ORF">IQ266_04225</name>
</gene>
<dbReference type="PANTHER" id="PTHR35457:SF1">
    <property type="entry name" value="HEME A SYNTHASE"/>
    <property type="match status" value="1"/>
</dbReference>
<dbReference type="GO" id="GO:0016491">
    <property type="term" value="F:oxidoreductase activity"/>
    <property type="evidence" value="ECO:0007669"/>
    <property type="project" value="UniProtKB-KW"/>
</dbReference>
<sequence>MSDATFAPGTFSWPMRRRLAWFSLGLALCTMALMALGSSTRVMNAGLSCPDWPLCYGEFLPQNQMNLQVFLEWFHRLVASVIGFGTIVLAGTAVSYRARLPKWTPWATGFALFLVVFQGVLGGLTVTELLRFDIVTAHLGTGLAFFSTLLTVGLLLLDYRPRFATGRLRWVALAAAIGIYAQSLLGGLVASQWAVHQCFGLTQLCAVLNSHLIGVVPATIGTLLVLGWLVRLRYQSRLDPRLQQCGWFVALFLTAQISLGFATFRLRLQVEPLTVAHQTIGAALLGSLIMTTVWAFLSSVQDVETVSPVDLTEVHITPPVAASTKA</sequence>
<feature type="transmembrane region" description="Helical" evidence="12">
    <location>
        <begin position="276"/>
        <end position="297"/>
    </location>
</feature>
<feature type="transmembrane region" description="Helical" evidence="12">
    <location>
        <begin position="138"/>
        <end position="158"/>
    </location>
</feature>
<evidence type="ECO:0000256" key="4">
    <source>
        <dbReference type="ARBA" id="ARBA00022723"/>
    </source>
</evidence>
<evidence type="ECO:0000313" key="13">
    <source>
        <dbReference type="EMBL" id="MBE9028969.1"/>
    </source>
</evidence>
<proteinExistence type="predicted"/>
<keyword evidence="4" id="KW-0479">Metal-binding</keyword>
<feature type="transmembrane region" description="Helical" evidence="12">
    <location>
        <begin position="211"/>
        <end position="232"/>
    </location>
</feature>
<evidence type="ECO:0000256" key="1">
    <source>
        <dbReference type="ARBA" id="ARBA00004141"/>
    </source>
</evidence>
<evidence type="ECO:0000256" key="6">
    <source>
        <dbReference type="ARBA" id="ARBA00023002"/>
    </source>
</evidence>
<keyword evidence="9 12" id="KW-0472">Membrane</keyword>
<dbReference type="RefSeq" id="WP_264323791.1">
    <property type="nucleotide sequence ID" value="NZ_JADEXQ010000009.1"/>
</dbReference>
<dbReference type="InterPro" id="IPR050450">
    <property type="entry name" value="COX15/CtaA_HemeA_synthase"/>
</dbReference>
<keyword evidence="5 12" id="KW-1133">Transmembrane helix</keyword>
<evidence type="ECO:0000256" key="5">
    <source>
        <dbReference type="ARBA" id="ARBA00022989"/>
    </source>
</evidence>
<accession>A0A928Z1Y3</accession>
<feature type="transmembrane region" description="Helical" evidence="12">
    <location>
        <begin position="170"/>
        <end position="191"/>
    </location>
</feature>
<keyword evidence="7" id="KW-0408">Iron</keyword>
<evidence type="ECO:0000256" key="12">
    <source>
        <dbReference type="SAM" id="Phobius"/>
    </source>
</evidence>
<feature type="transmembrane region" description="Helical" evidence="12">
    <location>
        <begin position="244"/>
        <end position="264"/>
    </location>
</feature>
<evidence type="ECO:0000256" key="2">
    <source>
        <dbReference type="ARBA" id="ARBA00022475"/>
    </source>
</evidence>
<keyword evidence="3 12" id="KW-0812">Transmembrane</keyword>
<dbReference type="AlphaFoldDB" id="A0A928Z1Y3"/>
<evidence type="ECO:0000256" key="8">
    <source>
        <dbReference type="ARBA" id="ARBA00023133"/>
    </source>
</evidence>
<comment type="caution">
    <text evidence="13">The sequence shown here is derived from an EMBL/GenBank/DDBJ whole genome shotgun (WGS) entry which is preliminary data.</text>
</comment>
<feature type="transmembrane region" description="Helical" evidence="12">
    <location>
        <begin position="73"/>
        <end position="94"/>
    </location>
</feature>
<dbReference type="GO" id="GO:0046872">
    <property type="term" value="F:metal ion binding"/>
    <property type="evidence" value="ECO:0007669"/>
    <property type="project" value="UniProtKB-KW"/>
</dbReference>
<protein>
    <submittedName>
        <fullName evidence="13">Heme A synthase</fullName>
    </submittedName>
</protein>
<dbReference type="Proteomes" id="UP000625316">
    <property type="component" value="Unassembled WGS sequence"/>
</dbReference>
<comment type="pathway">
    <text evidence="11">Porphyrin-containing compound metabolism.</text>
</comment>
<feature type="transmembrane region" description="Helical" evidence="12">
    <location>
        <begin position="106"/>
        <end position="126"/>
    </location>
</feature>
<keyword evidence="8" id="KW-0350">Heme biosynthesis</keyword>
<dbReference type="InterPro" id="IPR003780">
    <property type="entry name" value="COX15/CtaA_fam"/>
</dbReference>
<dbReference type="Pfam" id="PF02628">
    <property type="entry name" value="COX15-CtaA"/>
    <property type="match status" value="1"/>
</dbReference>
<evidence type="ECO:0000256" key="9">
    <source>
        <dbReference type="ARBA" id="ARBA00023136"/>
    </source>
</evidence>
<evidence type="ECO:0000256" key="3">
    <source>
        <dbReference type="ARBA" id="ARBA00022692"/>
    </source>
</evidence>
<evidence type="ECO:0000313" key="14">
    <source>
        <dbReference type="Proteomes" id="UP000625316"/>
    </source>
</evidence>
<evidence type="ECO:0000256" key="11">
    <source>
        <dbReference type="ARBA" id="ARBA00023444"/>
    </source>
</evidence>
<keyword evidence="14" id="KW-1185">Reference proteome</keyword>
<dbReference type="GO" id="GO:0016020">
    <property type="term" value="C:membrane"/>
    <property type="evidence" value="ECO:0007669"/>
    <property type="project" value="UniProtKB-SubCell"/>
</dbReference>
<dbReference type="EMBL" id="JADEXQ010000009">
    <property type="protein sequence ID" value="MBE9028969.1"/>
    <property type="molecule type" value="Genomic_DNA"/>
</dbReference>
<keyword evidence="2" id="KW-1003">Cell membrane</keyword>
<dbReference type="PANTHER" id="PTHR35457">
    <property type="entry name" value="HEME A SYNTHASE"/>
    <property type="match status" value="1"/>
</dbReference>
<dbReference type="GO" id="GO:0006784">
    <property type="term" value="P:heme A biosynthetic process"/>
    <property type="evidence" value="ECO:0007669"/>
    <property type="project" value="InterPro"/>
</dbReference>
<comment type="subcellular location">
    <subcellularLocation>
        <location evidence="1">Membrane</location>
        <topology evidence="1">Multi-pass membrane protein</topology>
    </subcellularLocation>
</comment>
<name>A0A928Z1Y3_9CYAN</name>
<organism evidence="13 14">
    <name type="scientific">Romeriopsis navalis LEGE 11480</name>
    <dbReference type="NCBI Taxonomy" id="2777977"/>
    <lineage>
        <taxon>Bacteria</taxon>
        <taxon>Bacillati</taxon>
        <taxon>Cyanobacteriota</taxon>
        <taxon>Cyanophyceae</taxon>
        <taxon>Leptolyngbyales</taxon>
        <taxon>Leptolyngbyaceae</taxon>
        <taxon>Romeriopsis</taxon>
        <taxon>Romeriopsis navalis</taxon>
    </lineage>
</organism>
<keyword evidence="10" id="KW-1015">Disulfide bond</keyword>
<reference evidence="13" key="1">
    <citation type="submission" date="2020-10" db="EMBL/GenBank/DDBJ databases">
        <authorList>
            <person name="Castelo-Branco R."/>
            <person name="Eusebio N."/>
            <person name="Adriana R."/>
            <person name="Vieira A."/>
            <person name="Brugerolle De Fraissinette N."/>
            <person name="Rezende De Castro R."/>
            <person name="Schneider M.P."/>
            <person name="Vasconcelos V."/>
            <person name="Leao P.N."/>
        </authorList>
    </citation>
    <scope>NUCLEOTIDE SEQUENCE</scope>
    <source>
        <strain evidence="13">LEGE 11480</strain>
    </source>
</reference>
<evidence type="ECO:0000256" key="10">
    <source>
        <dbReference type="ARBA" id="ARBA00023157"/>
    </source>
</evidence>
<evidence type="ECO:0000256" key="7">
    <source>
        <dbReference type="ARBA" id="ARBA00023004"/>
    </source>
</evidence>